<dbReference type="EMBL" id="MU865946">
    <property type="protein sequence ID" value="KAK4447914.1"/>
    <property type="molecule type" value="Genomic_DNA"/>
</dbReference>
<protein>
    <submittedName>
        <fullName evidence="2">Uncharacterized protein</fullName>
    </submittedName>
</protein>
<feature type="compositionally biased region" description="Polar residues" evidence="1">
    <location>
        <begin position="1"/>
        <end position="11"/>
    </location>
</feature>
<dbReference type="AlphaFoldDB" id="A0AAV9GID0"/>
<evidence type="ECO:0000256" key="1">
    <source>
        <dbReference type="SAM" id="MobiDB-lite"/>
    </source>
</evidence>
<feature type="compositionally biased region" description="Polar residues" evidence="1">
    <location>
        <begin position="34"/>
        <end position="51"/>
    </location>
</feature>
<evidence type="ECO:0000313" key="2">
    <source>
        <dbReference type="EMBL" id="KAK4447914.1"/>
    </source>
</evidence>
<organism evidence="2 3">
    <name type="scientific">Podospora aff. communis PSN243</name>
    <dbReference type="NCBI Taxonomy" id="3040156"/>
    <lineage>
        <taxon>Eukaryota</taxon>
        <taxon>Fungi</taxon>
        <taxon>Dikarya</taxon>
        <taxon>Ascomycota</taxon>
        <taxon>Pezizomycotina</taxon>
        <taxon>Sordariomycetes</taxon>
        <taxon>Sordariomycetidae</taxon>
        <taxon>Sordariales</taxon>
        <taxon>Podosporaceae</taxon>
        <taxon>Podospora</taxon>
    </lineage>
</organism>
<reference evidence="2" key="1">
    <citation type="journal article" date="2023" name="Mol. Phylogenet. Evol.">
        <title>Genome-scale phylogeny and comparative genomics of the fungal order Sordariales.</title>
        <authorList>
            <person name="Hensen N."/>
            <person name="Bonometti L."/>
            <person name="Westerberg I."/>
            <person name="Brannstrom I.O."/>
            <person name="Guillou S."/>
            <person name="Cros-Aarteil S."/>
            <person name="Calhoun S."/>
            <person name="Haridas S."/>
            <person name="Kuo A."/>
            <person name="Mondo S."/>
            <person name="Pangilinan J."/>
            <person name="Riley R."/>
            <person name="LaButti K."/>
            <person name="Andreopoulos B."/>
            <person name="Lipzen A."/>
            <person name="Chen C."/>
            <person name="Yan M."/>
            <person name="Daum C."/>
            <person name="Ng V."/>
            <person name="Clum A."/>
            <person name="Steindorff A."/>
            <person name="Ohm R.A."/>
            <person name="Martin F."/>
            <person name="Silar P."/>
            <person name="Natvig D.O."/>
            <person name="Lalanne C."/>
            <person name="Gautier V."/>
            <person name="Ament-Velasquez S.L."/>
            <person name="Kruys A."/>
            <person name="Hutchinson M.I."/>
            <person name="Powell A.J."/>
            <person name="Barry K."/>
            <person name="Miller A.N."/>
            <person name="Grigoriev I.V."/>
            <person name="Debuchy R."/>
            <person name="Gladieux P."/>
            <person name="Hiltunen Thoren M."/>
            <person name="Johannesson H."/>
        </authorList>
    </citation>
    <scope>NUCLEOTIDE SEQUENCE</scope>
    <source>
        <strain evidence="2">PSN243</strain>
    </source>
</reference>
<evidence type="ECO:0000313" key="3">
    <source>
        <dbReference type="Proteomes" id="UP001321760"/>
    </source>
</evidence>
<reference evidence="2" key="2">
    <citation type="submission" date="2023-05" db="EMBL/GenBank/DDBJ databases">
        <authorList>
            <consortium name="Lawrence Berkeley National Laboratory"/>
            <person name="Steindorff A."/>
            <person name="Hensen N."/>
            <person name="Bonometti L."/>
            <person name="Westerberg I."/>
            <person name="Brannstrom I.O."/>
            <person name="Guillou S."/>
            <person name="Cros-Aarteil S."/>
            <person name="Calhoun S."/>
            <person name="Haridas S."/>
            <person name="Kuo A."/>
            <person name="Mondo S."/>
            <person name="Pangilinan J."/>
            <person name="Riley R."/>
            <person name="Labutti K."/>
            <person name="Andreopoulos B."/>
            <person name="Lipzen A."/>
            <person name="Chen C."/>
            <person name="Yanf M."/>
            <person name="Daum C."/>
            <person name="Ng V."/>
            <person name="Clum A."/>
            <person name="Ohm R."/>
            <person name="Martin F."/>
            <person name="Silar P."/>
            <person name="Natvig D."/>
            <person name="Lalanne C."/>
            <person name="Gautier V."/>
            <person name="Ament-Velasquez S.L."/>
            <person name="Kruys A."/>
            <person name="Hutchinson M.I."/>
            <person name="Powell A.J."/>
            <person name="Barry K."/>
            <person name="Miller A.N."/>
            <person name="Grigoriev I.V."/>
            <person name="Debuchy R."/>
            <person name="Gladieux P."/>
            <person name="Thoren M.H."/>
            <person name="Johannesson H."/>
        </authorList>
    </citation>
    <scope>NUCLEOTIDE SEQUENCE</scope>
    <source>
        <strain evidence="2">PSN243</strain>
    </source>
</reference>
<sequence>MAPTNNPTIGQKVTPPNPPTTESHSHGEIDPSSLAASSLRSNGAFSANTGASPGDEPASNPDARPPGSKKQPQTGLEGQESYGGAAPTYVNSQFMVYEGGPRGKNLSEGGFSGSGTEGKMPEPGSKEDPGRAALKGFMGEGGQGLKGEKGQFGALKPEEA</sequence>
<feature type="region of interest" description="Disordered" evidence="1">
    <location>
        <begin position="1"/>
        <end position="160"/>
    </location>
</feature>
<gene>
    <name evidence="2" type="ORF">QBC34DRAFT_466446</name>
</gene>
<dbReference type="Proteomes" id="UP001321760">
    <property type="component" value="Unassembled WGS sequence"/>
</dbReference>
<comment type="caution">
    <text evidence="2">The sequence shown here is derived from an EMBL/GenBank/DDBJ whole genome shotgun (WGS) entry which is preliminary data.</text>
</comment>
<name>A0AAV9GID0_9PEZI</name>
<keyword evidence="3" id="KW-1185">Reference proteome</keyword>
<proteinExistence type="predicted"/>
<accession>A0AAV9GID0</accession>